<protein>
    <recommendedName>
        <fullName evidence="3">Hydrolase</fullName>
    </recommendedName>
</protein>
<dbReference type="RefSeq" id="WP_102991369.1">
    <property type="nucleotide sequence ID" value="NZ_FXTU01000012.1"/>
</dbReference>
<dbReference type="AlphaFoldDB" id="A0AA45WS93"/>
<gene>
    <name evidence="1" type="ORF">SAMN06265361_11244</name>
</gene>
<dbReference type="Proteomes" id="UP001157946">
    <property type="component" value="Unassembled WGS sequence"/>
</dbReference>
<sequence>MEKKTYYVTVDIGPRAGEIRETLDVNDPNYDFEIEATPEEINRLEQMFNQVEDTDFSTFVLAHIPFLDNERKENVTEDKQIEKIYRTIYELGTPETKERMRSAGLVR</sequence>
<comment type="caution">
    <text evidence="1">The sequence shown here is derived from an EMBL/GenBank/DDBJ whole genome shotgun (WGS) entry which is preliminary data.</text>
</comment>
<evidence type="ECO:0000313" key="1">
    <source>
        <dbReference type="EMBL" id="SMP34929.1"/>
    </source>
</evidence>
<evidence type="ECO:0008006" key="3">
    <source>
        <dbReference type="Google" id="ProtNLM"/>
    </source>
</evidence>
<reference evidence="1" key="1">
    <citation type="submission" date="2017-05" db="EMBL/GenBank/DDBJ databases">
        <authorList>
            <person name="Varghese N."/>
            <person name="Submissions S."/>
        </authorList>
    </citation>
    <scope>NUCLEOTIDE SEQUENCE</scope>
    <source>
        <strain evidence="1">DSM 45262</strain>
    </source>
</reference>
<proteinExistence type="predicted"/>
<keyword evidence="2" id="KW-1185">Reference proteome</keyword>
<name>A0AA45WS93_9BACL</name>
<accession>A0AA45WS93</accession>
<organism evidence="1 2">
    <name type="scientific">Laceyella tengchongensis</name>
    <dbReference type="NCBI Taxonomy" id="574699"/>
    <lineage>
        <taxon>Bacteria</taxon>
        <taxon>Bacillati</taxon>
        <taxon>Bacillota</taxon>
        <taxon>Bacilli</taxon>
        <taxon>Bacillales</taxon>
        <taxon>Thermoactinomycetaceae</taxon>
        <taxon>Laceyella</taxon>
    </lineage>
</organism>
<dbReference type="EMBL" id="FXTU01000012">
    <property type="protein sequence ID" value="SMP34929.1"/>
    <property type="molecule type" value="Genomic_DNA"/>
</dbReference>
<evidence type="ECO:0000313" key="2">
    <source>
        <dbReference type="Proteomes" id="UP001157946"/>
    </source>
</evidence>